<reference evidence="1 2" key="1">
    <citation type="submission" date="2018-08" db="EMBL/GenBank/DDBJ databases">
        <title>Complete genome sequence of JP2-74.</title>
        <authorList>
            <person name="Wu L."/>
        </authorList>
    </citation>
    <scope>NUCLEOTIDE SEQUENCE [LARGE SCALE GENOMIC DNA]</scope>
    <source>
        <strain evidence="1 2">JP2-74</strain>
    </source>
</reference>
<organism evidence="1 2">
    <name type="scientific">Chromobacterium rhizoryzae</name>
    <dbReference type="NCBI Taxonomy" id="1778675"/>
    <lineage>
        <taxon>Bacteria</taxon>
        <taxon>Pseudomonadati</taxon>
        <taxon>Pseudomonadota</taxon>
        <taxon>Betaproteobacteria</taxon>
        <taxon>Neisseriales</taxon>
        <taxon>Chromobacteriaceae</taxon>
        <taxon>Chromobacterium</taxon>
    </lineage>
</organism>
<dbReference type="EMBL" id="CP031968">
    <property type="protein sequence ID" value="AXT47813.1"/>
    <property type="molecule type" value="Genomic_DNA"/>
</dbReference>
<evidence type="ECO:0000313" key="1">
    <source>
        <dbReference type="EMBL" id="AXT47813.1"/>
    </source>
</evidence>
<evidence type="ECO:0000313" key="2">
    <source>
        <dbReference type="Proteomes" id="UP000259465"/>
    </source>
</evidence>
<dbReference type="InterPro" id="IPR035069">
    <property type="entry name" value="TTHA1013/TTHA0281-like"/>
</dbReference>
<protein>
    <submittedName>
        <fullName evidence="1">Antitoxin HicB</fullName>
    </submittedName>
</protein>
<gene>
    <name evidence="1" type="ORF">D1345_17265</name>
</gene>
<accession>A0AAD0WAF3</accession>
<dbReference type="Proteomes" id="UP000259465">
    <property type="component" value="Chromosome"/>
</dbReference>
<dbReference type="KEGG" id="crz:D1345_17265"/>
<proteinExistence type="predicted"/>
<name>A0AAD0WAF3_9NEIS</name>
<dbReference type="RefSeq" id="WP_118268249.1">
    <property type="nucleotide sequence ID" value="NZ_CP031968.1"/>
</dbReference>
<sequence>MDYRHYSYRVLWSPEDEEYVGLCDEFPLLSHLDRSQEKALHGIVLLVKDVYEQMKAERQPLPERLSA</sequence>
<dbReference type="AlphaFoldDB" id="A0AAD0WAF3"/>
<keyword evidence="2" id="KW-1185">Reference proteome</keyword>
<dbReference type="SUPFAM" id="SSF143100">
    <property type="entry name" value="TTHA1013/TTHA0281-like"/>
    <property type="match status" value="1"/>
</dbReference>